<keyword evidence="3" id="KW-1185">Reference proteome</keyword>
<dbReference type="Pfam" id="PF12840">
    <property type="entry name" value="HTH_20"/>
    <property type="match status" value="1"/>
</dbReference>
<name>A0A844W912_9RHOB</name>
<dbReference type="PANTHER" id="PTHR38600:SF1">
    <property type="entry name" value="TRANSCRIPTIONAL REGULATORY PROTEIN"/>
    <property type="match status" value="1"/>
</dbReference>
<dbReference type="SMART" id="SM00418">
    <property type="entry name" value="HTH_ARSR"/>
    <property type="match status" value="1"/>
</dbReference>
<dbReference type="PRINTS" id="PR00778">
    <property type="entry name" value="HTHARSR"/>
</dbReference>
<dbReference type="Gene3D" id="1.10.10.10">
    <property type="entry name" value="Winged helix-like DNA-binding domain superfamily/Winged helix DNA-binding domain"/>
    <property type="match status" value="1"/>
</dbReference>
<dbReference type="InterPro" id="IPR011991">
    <property type="entry name" value="ArsR-like_HTH"/>
</dbReference>
<dbReference type="InterPro" id="IPR001845">
    <property type="entry name" value="HTH_ArsR_DNA-bd_dom"/>
</dbReference>
<comment type="caution">
    <text evidence="2">The sequence shown here is derived from an EMBL/GenBank/DDBJ whole genome shotgun (WGS) entry which is preliminary data.</text>
</comment>
<organism evidence="2 3">
    <name type="scientific">Pseudooceanicola pacificus</name>
    <dbReference type="NCBI Taxonomy" id="2676438"/>
    <lineage>
        <taxon>Bacteria</taxon>
        <taxon>Pseudomonadati</taxon>
        <taxon>Pseudomonadota</taxon>
        <taxon>Alphaproteobacteria</taxon>
        <taxon>Rhodobacterales</taxon>
        <taxon>Paracoccaceae</taxon>
        <taxon>Pseudooceanicola</taxon>
    </lineage>
</organism>
<accession>A0A844W912</accession>
<dbReference type="EMBL" id="WNXQ01000010">
    <property type="protein sequence ID" value="MWB79401.1"/>
    <property type="molecule type" value="Genomic_DNA"/>
</dbReference>
<dbReference type="GO" id="GO:0003700">
    <property type="term" value="F:DNA-binding transcription factor activity"/>
    <property type="evidence" value="ECO:0007669"/>
    <property type="project" value="InterPro"/>
</dbReference>
<dbReference type="AlphaFoldDB" id="A0A844W912"/>
<dbReference type="SUPFAM" id="SSF46785">
    <property type="entry name" value="Winged helix' DNA-binding domain"/>
    <property type="match status" value="1"/>
</dbReference>
<proteinExistence type="predicted"/>
<dbReference type="PANTHER" id="PTHR38600">
    <property type="entry name" value="TRANSCRIPTIONAL REGULATORY PROTEIN"/>
    <property type="match status" value="1"/>
</dbReference>
<reference evidence="2 3" key="1">
    <citation type="submission" date="2019-11" db="EMBL/GenBank/DDBJ databases">
        <title>Pseudooceanicola pacifica sp. nov., isolated from deep-sea sediment of the Pacific Ocean.</title>
        <authorList>
            <person name="Lyu L."/>
        </authorList>
    </citation>
    <scope>NUCLEOTIDE SEQUENCE [LARGE SCALE GENOMIC DNA]</scope>
    <source>
        <strain evidence="2 3">216_PA32_1</strain>
    </source>
</reference>
<protein>
    <submittedName>
        <fullName evidence="2">Helix-turn-helix domain-containing protein</fullName>
    </submittedName>
</protein>
<gene>
    <name evidence="2" type="ORF">GLS40_15285</name>
</gene>
<evidence type="ECO:0000313" key="3">
    <source>
        <dbReference type="Proteomes" id="UP000443843"/>
    </source>
</evidence>
<evidence type="ECO:0000259" key="1">
    <source>
        <dbReference type="SMART" id="SM00418"/>
    </source>
</evidence>
<evidence type="ECO:0000313" key="2">
    <source>
        <dbReference type="EMBL" id="MWB79401.1"/>
    </source>
</evidence>
<dbReference type="InterPro" id="IPR036390">
    <property type="entry name" value="WH_DNA-bd_sf"/>
</dbReference>
<dbReference type="InterPro" id="IPR036388">
    <property type="entry name" value="WH-like_DNA-bd_sf"/>
</dbReference>
<dbReference type="CDD" id="cd00090">
    <property type="entry name" value="HTH_ARSR"/>
    <property type="match status" value="1"/>
</dbReference>
<dbReference type="RefSeq" id="WP_160383613.1">
    <property type="nucleotide sequence ID" value="NZ_WNXQ01000010.1"/>
</dbReference>
<feature type="domain" description="HTH arsR-type" evidence="1">
    <location>
        <begin position="9"/>
        <end position="84"/>
    </location>
</feature>
<dbReference type="Proteomes" id="UP000443843">
    <property type="component" value="Unassembled WGS sequence"/>
</dbReference>
<sequence length="113" mass="12931">MIDEVADDKVFRALGAPVRRALMDALRERPQTTGELCARFPEVNRCTLMQHLGVLEDAGIVVVRRQGRLRWNHLDALPIKRIHDRWIGDYAAHAVDLIDRLKLELEGEERPVG</sequence>